<gene>
    <name evidence="12" type="primary">dnaG</name>
    <name evidence="15" type="ORF">FHP08_02825</name>
</gene>
<dbReference type="GO" id="GO:0006269">
    <property type="term" value="P:DNA replication, synthesis of primer"/>
    <property type="evidence" value="ECO:0007669"/>
    <property type="project" value="UniProtKB-UniRule"/>
</dbReference>
<evidence type="ECO:0000256" key="9">
    <source>
        <dbReference type="ARBA" id="ARBA00022842"/>
    </source>
</evidence>
<evidence type="ECO:0000256" key="3">
    <source>
        <dbReference type="ARBA" id="ARBA00022679"/>
    </source>
</evidence>
<evidence type="ECO:0000313" key="16">
    <source>
        <dbReference type="Proteomes" id="UP000321548"/>
    </source>
</evidence>
<dbReference type="SMART" id="SM00400">
    <property type="entry name" value="ZnF_CHCC"/>
    <property type="match status" value="1"/>
</dbReference>
<dbReference type="GO" id="GO:0003677">
    <property type="term" value="F:DNA binding"/>
    <property type="evidence" value="ECO:0007669"/>
    <property type="project" value="UniProtKB-KW"/>
</dbReference>
<dbReference type="AlphaFoldDB" id="A0A5C8P4N8"/>
<protein>
    <recommendedName>
        <fullName evidence="12">DNA primase</fullName>
        <ecNumber evidence="12">2.7.7.101</ecNumber>
    </recommendedName>
</protein>
<dbReference type="GO" id="GO:0008270">
    <property type="term" value="F:zinc ion binding"/>
    <property type="evidence" value="ECO:0007669"/>
    <property type="project" value="UniProtKB-UniRule"/>
</dbReference>
<dbReference type="PANTHER" id="PTHR30313">
    <property type="entry name" value="DNA PRIMASE"/>
    <property type="match status" value="1"/>
</dbReference>
<dbReference type="GO" id="GO:0000428">
    <property type="term" value="C:DNA-directed RNA polymerase complex"/>
    <property type="evidence" value="ECO:0007669"/>
    <property type="project" value="UniProtKB-KW"/>
</dbReference>
<proteinExistence type="inferred from homology"/>
<dbReference type="SUPFAM" id="SSF56731">
    <property type="entry name" value="DNA primase core"/>
    <property type="match status" value="1"/>
</dbReference>
<evidence type="ECO:0000256" key="7">
    <source>
        <dbReference type="ARBA" id="ARBA00022771"/>
    </source>
</evidence>
<dbReference type="SMART" id="SM00493">
    <property type="entry name" value="TOPRIM"/>
    <property type="match status" value="1"/>
</dbReference>
<evidence type="ECO:0000256" key="1">
    <source>
        <dbReference type="ARBA" id="ARBA00022478"/>
    </source>
</evidence>
<dbReference type="RefSeq" id="WP_147702771.1">
    <property type="nucleotide sequence ID" value="NZ_VDUY01000001.1"/>
</dbReference>
<comment type="catalytic activity">
    <reaction evidence="12">
        <text>ssDNA + n NTP = ssDNA/pppN(pN)n-1 hybrid + (n-1) diphosphate.</text>
        <dbReference type="EC" id="2.7.7.101"/>
    </reaction>
</comment>
<dbReference type="HAMAP" id="MF_00974">
    <property type="entry name" value="DNA_primase_DnaG"/>
    <property type="match status" value="1"/>
</dbReference>
<accession>A0A5C8P4N8</accession>
<dbReference type="OrthoDB" id="9803773at2"/>
<dbReference type="InterPro" id="IPR002694">
    <property type="entry name" value="Znf_CHC2"/>
</dbReference>
<dbReference type="GO" id="GO:0003899">
    <property type="term" value="F:DNA-directed RNA polymerase activity"/>
    <property type="evidence" value="ECO:0007669"/>
    <property type="project" value="UniProtKB-UniRule"/>
</dbReference>
<feature type="compositionally biased region" description="Gly residues" evidence="13">
    <location>
        <begin position="442"/>
        <end position="463"/>
    </location>
</feature>
<evidence type="ECO:0000256" key="13">
    <source>
        <dbReference type="SAM" id="MobiDB-lite"/>
    </source>
</evidence>
<dbReference type="EC" id="2.7.7.101" evidence="12"/>
<dbReference type="InterPro" id="IPR013264">
    <property type="entry name" value="DNAG_N"/>
</dbReference>
<dbReference type="CDD" id="cd03364">
    <property type="entry name" value="TOPRIM_DnaG_primases"/>
    <property type="match status" value="1"/>
</dbReference>
<dbReference type="InterPro" id="IPR034151">
    <property type="entry name" value="TOPRIM_DnaG_bac"/>
</dbReference>
<dbReference type="Gene3D" id="1.20.50.20">
    <property type="entry name" value="DnaG, RNA polymerase domain, helical bundle"/>
    <property type="match status" value="1"/>
</dbReference>
<evidence type="ECO:0000256" key="11">
    <source>
        <dbReference type="ARBA" id="ARBA00023163"/>
    </source>
</evidence>
<evidence type="ECO:0000259" key="14">
    <source>
        <dbReference type="PROSITE" id="PS50880"/>
    </source>
</evidence>
<feature type="domain" description="Toprim" evidence="14">
    <location>
        <begin position="256"/>
        <end position="338"/>
    </location>
</feature>
<dbReference type="Gene3D" id="3.40.1360.10">
    <property type="match status" value="1"/>
</dbReference>
<dbReference type="SUPFAM" id="SSF57783">
    <property type="entry name" value="Zinc beta-ribbon"/>
    <property type="match status" value="1"/>
</dbReference>
<keyword evidence="11 12" id="KW-0804">Transcription</keyword>
<comment type="similarity">
    <text evidence="12">Belongs to the DnaG primase family.</text>
</comment>
<dbReference type="Proteomes" id="UP000321548">
    <property type="component" value="Unassembled WGS sequence"/>
</dbReference>
<dbReference type="EMBL" id="VDUY01000001">
    <property type="protein sequence ID" value="TXL68631.1"/>
    <property type="molecule type" value="Genomic_DNA"/>
</dbReference>
<dbReference type="InterPro" id="IPR006295">
    <property type="entry name" value="DNA_primase_DnaG"/>
</dbReference>
<keyword evidence="4 12" id="KW-0548">Nucleotidyltransferase</keyword>
<comment type="function">
    <text evidence="12">RNA polymerase that catalyzes the synthesis of short RNA molecules used as primers for DNA polymerase during DNA replication.</text>
</comment>
<name>A0A5C8P4N8_9BURK</name>
<dbReference type="GO" id="GO:0005737">
    <property type="term" value="C:cytoplasm"/>
    <property type="evidence" value="ECO:0007669"/>
    <property type="project" value="TreeGrafter"/>
</dbReference>
<dbReference type="Gene3D" id="3.90.980.10">
    <property type="entry name" value="DNA primase, catalytic core, N-terminal domain"/>
    <property type="match status" value="1"/>
</dbReference>
<dbReference type="GO" id="GO:1990077">
    <property type="term" value="C:primosome complex"/>
    <property type="evidence" value="ECO:0007669"/>
    <property type="project" value="UniProtKB-KW"/>
</dbReference>
<comment type="subunit">
    <text evidence="12">Monomer. Interacts with DnaB.</text>
</comment>
<evidence type="ECO:0000256" key="12">
    <source>
        <dbReference type="HAMAP-Rule" id="MF_00974"/>
    </source>
</evidence>
<keyword evidence="3 12" id="KW-0808">Transferase</keyword>
<dbReference type="NCBIfam" id="TIGR01391">
    <property type="entry name" value="dnaG"/>
    <property type="match status" value="1"/>
</dbReference>
<dbReference type="Gene3D" id="3.90.580.10">
    <property type="entry name" value="Zinc finger, CHC2-type domain"/>
    <property type="match status" value="1"/>
</dbReference>
<reference evidence="15 16" key="1">
    <citation type="submission" date="2019-06" db="EMBL/GenBank/DDBJ databases">
        <title>Quisquiliibacterium sp. nov., isolated from a maize field.</title>
        <authorList>
            <person name="Lin S.-Y."/>
            <person name="Tsai C.-F."/>
            <person name="Young C.-C."/>
        </authorList>
    </citation>
    <scope>NUCLEOTIDE SEQUENCE [LARGE SCALE GENOMIC DNA]</scope>
    <source>
        <strain evidence="15 16">CC-CFT501</strain>
    </source>
</reference>
<evidence type="ECO:0000256" key="10">
    <source>
        <dbReference type="ARBA" id="ARBA00023125"/>
    </source>
</evidence>
<keyword evidence="2 12" id="KW-0639">Primosome</keyword>
<comment type="caution">
    <text evidence="15">The sequence shown here is derived from an EMBL/GenBank/DDBJ whole genome shotgun (WGS) entry which is preliminary data.</text>
</comment>
<evidence type="ECO:0000256" key="8">
    <source>
        <dbReference type="ARBA" id="ARBA00022833"/>
    </source>
</evidence>
<sequence length="655" mass="70689">MIPQSFIQDLLARVDIVDVVGRYVRLKKAGANYLGLCPFHTEKSPSFTVSPTKQFYHCFGCGAHGSAIGFLMEHAGLGYVDAVTDLARSLGLEVPREPGTVGRAGPDPRTPGLLDLLARAAQFYRRRLKDTPRAIDYLKGRGLTGEIAARFGIGYAPDQWRGLEAAVPDYEAPALVEAGLVIESEGDDGRKRRYDRFRDRIMFPIRNPRGQVIGFGGRVLDRGEPKYLNSPETPVFSKGRELYGLFEARDGIRRENCVLVVEGYMDVVMLARHGVGNAVATLGTSTTPDHVRKLLRLADRVVFAFDGDAAGRKAAWRALEASLPQAADARRIDFLFLPPEHDPDSFVRAHGAEGFREALAGAMPLSELLVTELSERVGLETPEGRARLLAEAAPLLQALAAPALKLQLVHRVAELARLGVDEVERYFASQAAQHAARAGQAGRPGAGSHGGPVGGADGQGGSRSGDAGPWQGNAGPWQDEAGLPGEGRSWSGEGRSWGGEGRSWSGRGRPGFRDRPVPRPPVARPDLEARLRLLVALHPGLASTVERGEWLSAGLIEWVDRVAVLPPGSTAGNVVESLREADPESVRAFERALASDAAALADLTAAEAAAELSAAVAQLRDRHVRRQIDELAKAGIRTDEDRERYQALMAMRARS</sequence>
<dbReference type="PROSITE" id="PS50880">
    <property type="entry name" value="TOPRIM"/>
    <property type="match status" value="1"/>
</dbReference>
<keyword evidence="5 12" id="KW-0235">DNA replication</keyword>
<evidence type="ECO:0000256" key="5">
    <source>
        <dbReference type="ARBA" id="ARBA00022705"/>
    </source>
</evidence>
<feature type="zinc finger region" description="CHC2-type" evidence="12">
    <location>
        <begin position="37"/>
        <end position="61"/>
    </location>
</feature>
<dbReference type="InterPro" id="IPR019475">
    <property type="entry name" value="DNA_primase_DnaB-bd"/>
</dbReference>
<evidence type="ECO:0000313" key="15">
    <source>
        <dbReference type="EMBL" id="TXL68631.1"/>
    </source>
</evidence>
<keyword evidence="7 12" id="KW-0863">Zinc-finger</keyword>
<dbReference type="Pfam" id="PF01807">
    <property type="entry name" value="Zn_ribbon_DnaG"/>
    <property type="match status" value="1"/>
</dbReference>
<keyword evidence="1 12" id="KW-0240">DNA-directed RNA polymerase</keyword>
<dbReference type="InterPro" id="IPR037068">
    <property type="entry name" value="DNA_primase_core_N_sf"/>
</dbReference>
<keyword evidence="6 12" id="KW-0479">Metal-binding</keyword>
<dbReference type="InterPro" id="IPR050219">
    <property type="entry name" value="DnaG_primase"/>
</dbReference>
<dbReference type="Pfam" id="PF13662">
    <property type="entry name" value="Toprim_4"/>
    <property type="match status" value="1"/>
</dbReference>
<feature type="region of interest" description="Disordered" evidence="13">
    <location>
        <begin position="437"/>
        <end position="523"/>
    </location>
</feature>
<keyword evidence="10 12" id="KW-0238">DNA-binding</keyword>
<dbReference type="PANTHER" id="PTHR30313:SF2">
    <property type="entry name" value="DNA PRIMASE"/>
    <property type="match status" value="1"/>
</dbReference>
<dbReference type="Pfam" id="PF08275">
    <property type="entry name" value="DNAG_N"/>
    <property type="match status" value="1"/>
</dbReference>
<organism evidence="15 16">
    <name type="scientific">Zeimonas arvi</name>
    <dbReference type="NCBI Taxonomy" id="2498847"/>
    <lineage>
        <taxon>Bacteria</taxon>
        <taxon>Pseudomonadati</taxon>
        <taxon>Pseudomonadota</taxon>
        <taxon>Betaproteobacteria</taxon>
        <taxon>Burkholderiales</taxon>
        <taxon>Burkholderiaceae</taxon>
        <taxon>Zeimonas</taxon>
    </lineage>
</organism>
<comment type="cofactor">
    <cofactor evidence="12">
        <name>Zn(2+)</name>
        <dbReference type="ChEBI" id="CHEBI:29105"/>
    </cofactor>
    <text evidence="12">Binds 1 zinc ion per monomer.</text>
</comment>
<dbReference type="InterPro" id="IPR030846">
    <property type="entry name" value="DnaG_bac"/>
</dbReference>
<evidence type="ECO:0000256" key="6">
    <source>
        <dbReference type="ARBA" id="ARBA00022723"/>
    </source>
</evidence>
<keyword evidence="9" id="KW-0460">Magnesium</keyword>
<comment type="domain">
    <text evidence="12">Contains an N-terminal zinc-binding domain, a central core domain that contains the primase activity, and a C-terminal DnaB-binding domain.</text>
</comment>
<keyword evidence="16" id="KW-1185">Reference proteome</keyword>
<evidence type="ECO:0000256" key="2">
    <source>
        <dbReference type="ARBA" id="ARBA00022515"/>
    </source>
</evidence>
<evidence type="ECO:0000256" key="4">
    <source>
        <dbReference type="ARBA" id="ARBA00022695"/>
    </source>
</evidence>
<dbReference type="Pfam" id="PF10410">
    <property type="entry name" value="DnaB_bind"/>
    <property type="match status" value="1"/>
</dbReference>
<dbReference type="InterPro" id="IPR036977">
    <property type="entry name" value="DNA_primase_Znf_CHC2"/>
</dbReference>
<dbReference type="Pfam" id="PF08278">
    <property type="entry name" value="DnaG_DnaB_bind"/>
    <property type="match status" value="1"/>
</dbReference>
<dbReference type="InterPro" id="IPR006171">
    <property type="entry name" value="TOPRIM_dom"/>
</dbReference>
<dbReference type="FunFam" id="3.90.580.10:FF:000001">
    <property type="entry name" value="DNA primase"/>
    <property type="match status" value="1"/>
</dbReference>
<dbReference type="InterPro" id="IPR013173">
    <property type="entry name" value="DNA_primase_DnaG_DnaB-bd_dom"/>
</dbReference>
<keyword evidence="8 12" id="KW-0862">Zinc</keyword>
<dbReference type="FunFam" id="3.40.1360.10:FF:000002">
    <property type="entry name" value="DNA primase"/>
    <property type="match status" value="1"/>
</dbReference>